<protein>
    <submittedName>
        <fullName evidence="1">Uncharacterized protein</fullName>
    </submittedName>
</protein>
<evidence type="ECO:0000313" key="1">
    <source>
        <dbReference type="EMBL" id="AKU69909.1"/>
    </source>
</evidence>
<gene>
    <name evidence="1" type="ORF">ADJ77_08610</name>
</gene>
<dbReference type="AlphaFoldDB" id="A0A0K1NLE6"/>
<organism evidence="1 2">
    <name type="scientific">Prevotella fusca JCM 17724</name>
    <dbReference type="NCBI Taxonomy" id="1236517"/>
    <lineage>
        <taxon>Bacteria</taxon>
        <taxon>Pseudomonadati</taxon>
        <taxon>Bacteroidota</taxon>
        <taxon>Bacteroidia</taxon>
        <taxon>Bacteroidales</taxon>
        <taxon>Prevotellaceae</taxon>
        <taxon>Prevotella</taxon>
    </lineage>
</organism>
<sequence length="207" mass="24110">MPPRLCWWHRAGILWKIIHRSEPFPFEDAIKSLSNIKMWAIKREKEKKHPPLLPYGTKLPHKSASVYACVVKEYKDSFADTERHSVKKVSDLIWSHILCRSESLMFVITVYHTKYVKPETSFRGDVDIHTTDLTSVWHISISADMTLITIVKVYEIVLFPVVRVLAAFLSCTHRTATRVSLWDVSLYVSISRVKIQLCTYTKKHKKI</sequence>
<accession>A0A0K1NLE6</accession>
<dbReference type="Proteomes" id="UP000060345">
    <property type="component" value="Chromosome 2"/>
</dbReference>
<dbReference type="KEGG" id="pfus:ADJ77_08610"/>
<name>A0A0K1NLE6_9BACT</name>
<dbReference type="EMBL" id="CP012075">
    <property type="protein sequence ID" value="AKU69909.1"/>
    <property type="molecule type" value="Genomic_DNA"/>
</dbReference>
<evidence type="ECO:0000313" key="2">
    <source>
        <dbReference type="Proteomes" id="UP000060345"/>
    </source>
</evidence>
<proteinExistence type="predicted"/>
<reference evidence="1 2" key="1">
    <citation type="submission" date="2015-07" db="EMBL/GenBank/DDBJ databases">
        <authorList>
            <person name="Noorani M."/>
        </authorList>
    </citation>
    <scope>NUCLEOTIDE SEQUENCE [LARGE SCALE GENOMIC DNA]</scope>
    <source>
        <strain evidence="1 2">W1435</strain>
    </source>
</reference>